<dbReference type="Gene3D" id="3.10.450.50">
    <property type="match status" value="1"/>
</dbReference>
<dbReference type="RefSeq" id="WP_259861637.1">
    <property type="nucleotide sequence ID" value="NZ_BAAAST010000019.1"/>
</dbReference>
<reference evidence="4" key="1">
    <citation type="submission" date="2021-04" db="EMBL/GenBank/DDBJ databases">
        <authorList>
            <person name="Hartkoorn R.C."/>
            <person name="Beaudoing E."/>
            <person name="Hot D."/>
        </authorList>
    </citation>
    <scope>NUCLEOTIDE SEQUENCE</scope>
    <source>
        <strain evidence="4">NRRL B-16292</strain>
    </source>
</reference>
<reference evidence="4" key="2">
    <citation type="submission" date="2022-09" db="EMBL/GenBank/DDBJ databases">
        <title>Biosynthetic gene clusters of Dactylosporangioum fulvum.</title>
        <authorList>
            <person name="Caradec T."/>
        </authorList>
    </citation>
    <scope>NUCLEOTIDE SEQUENCE</scope>
    <source>
        <strain evidence="4">NRRL B-16292</strain>
    </source>
</reference>
<feature type="region of interest" description="Disordered" evidence="1">
    <location>
        <begin position="80"/>
        <end position="103"/>
    </location>
</feature>
<keyword evidence="2" id="KW-0472">Membrane</keyword>
<keyword evidence="2" id="KW-0812">Transmembrane</keyword>
<dbReference type="Proteomes" id="UP001059617">
    <property type="component" value="Chromosome"/>
</dbReference>
<evidence type="ECO:0000313" key="4">
    <source>
        <dbReference type="EMBL" id="UWP83832.1"/>
    </source>
</evidence>
<keyword evidence="5" id="KW-1185">Reference proteome</keyword>
<sequence>MTQPRRRSTLKIVLIILAIVIVVCCGGGAAGFYFLFTGVTKAPKAATSAFLDELEAGNYTAAYNRLCADTKSEFEQPTFEEKIKARQPKSHDLDWGGSYDNTNGRETAAITGNVTFTDGSSDNERFQLRKEGGDWKVCGNPLTLR</sequence>
<gene>
    <name evidence="4" type="ORF">Dfulv_06115</name>
</gene>
<evidence type="ECO:0000256" key="1">
    <source>
        <dbReference type="SAM" id="MobiDB-lite"/>
    </source>
</evidence>
<dbReference type="InterPro" id="IPR024267">
    <property type="entry name" value="DUF4878"/>
</dbReference>
<feature type="transmembrane region" description="Helical" evidence="2">
    <location>
        <begin position="12"/>
        <end position="36"/>
    </location>
</feature>
<proteinExistence type="predicted"/>
<dbReference type="Pfam" id="PF12870">
    <property type="entry name" value="DUF4878"/>
    <property type="match status" value="1"/>
</dbReference>
<organism evidence="4 5">
    <name type="scientific">Dactylosporangium fulvum</name>
    <dbReference type="NCBI Taxonomy" id="53359"/>
    <lineage>
        <taxon>Bacteria</taxon>
        <taxon>Bacillati</taxon>
        <taxon>Actinomycetota</taxon>
        <taxon>Actinomycetes</taxon>
        <taxon>Micromonosporales</taxon>
        <taxon>Micromonosporaceae</taxon>
        <taxon>Dactylosporangium</taxon>
    </lineage>
</organism>
<name>A0ABY5W2U0_9ACTN</name>
<evidence type="ECO:0000256" key="2">
    <source>
        <dbReference type="SAM" id="Phobius"/>
    </source>
</evidence>
<dbReference type="EMBL" id="CP073720">
    <property type="protein sequence ID" value="UWP83832.1"/>
    <property type="molecule type" value="Genomic_DNA"/>
</dbReference>
<evidence type="ECO:0000313" key="5">
    <source>
        <dbReference type="Proteomes" id="UP001059617"/>
    </source>
</evidence>
<feature type="compositionally biased region" description="Basic and acidic residues" evidence="1">
    <location>
        <begin position="80"/>
        <end position="94"/>
    </location>
</feature>
<evidence type="ECO:0000259" key="3">
    <source>
        <dbReference type="Pfam" id="PF12870"/>
    </source>
</evidence>
<protein>
    <submittedName>
        <fullName evidence="4">DUF4878 domain-containing protein</fullName>
    </submittedName>
</protein>
<keyword evidence="2" id="KW-1133">Transmembrane helix</keyword>
<feature type="domain" description="DUF4878" evidence="3">
    <location>
        <begin position="41"/>
        <end position="138"/>
    </location>
</feature>
<accession>A0ABY5W2U0</accession>